<comment type="function">
    <text evidence="1">Catalyzes the methylation of 5-carboxymethoxyuridine (cmo5U) to form 5-methoxycarbonylmethoxyuridine (mcmo5U) at position 34 in tRNAs.</text>
</comment>
<organism evidence="2 3">
    <name type="scientific">Glaciecola siphonariae</name>
    <dbReference type="NCBI Taxonomy" id="521012"/>
    <lineage>
        <taxon>Bacteria</taxon>
        <taxon>Pseudomonadati</taxon>
        <taxon>Pseudomonadota</taxon>
        <taxon>Gammaproteobacteria</taxon>
        <taxon>Alteromonadales</taxon>
        <taxon>Alteromonadaceae</taxon>
        <taxon>Glaciecola</taxon>
    </lineage>
</organism>
<sequence length="250" mass="28406">MKKGSFDGIANKFDQNIYGTSKGKIRQLLLEHYLHNEIESTQPCKVLDAGGGTGMMAEVFARAGHSVDIMDVSQEALDIAKKRLAPYKNTQFFCQELSSVNKQYDLILCHAVLEWLENPMQAIEHLAQQLLPGGLLSLSFFNKDAMLFNNAIYGNFDYIEKGMKVRNVVRLNPHNPQSPSEVLEFIRSLKDVNLEFSAGIRCFHDYMRDVSMQNTHFDSILALEKSHGAQAPFKYLGKYFYIKVRRLTAS</sequence>
<keyword evidence="1" id="KW-0819">tRNA processing</keyword>
<name>A0ABV9LRM7_9ALTE</name>
<dbReference type="SUPFAM" id="SSF53335">
    <property type="entry name" value="S-adenosyl-L-methionine-dependent methyltransferases"/>
    <property type="match status" value="1"/>
</dbReference>
<feature type="binding site" evidence="1">
    <location>
        <position position="71"/>
    </location>
    <ligand>
        <name>S-adenosyl-L-methionine</name>
        <dbReference type="ChEBI" id="CHEBI:59789"/>
    </ligand>
</feature>
<reference evidence="3" key="1">
    <citation type="journal article" date="2019" name="Int. J. Syst. Evol. Microbiol.">
        <title>The Global Catalogue of Microorganisms (GCM) 10K type strain sequencing project: providing services to taxonomists for standard genome sequencing and annotation.</title>
        <authorList>
            <consortium name="The Broad Institute Genomics Platform"/>
            <consortium name="The Broad Institute Genome Sequencing Center for Infectious Disease"/>
            <person name="Wu L."/>
            <person name="Ma J."/>
        </authorList>
    </citation>
    <scope>NUCLEOTIDE SEQUENCE [LARGE SCALE GENOMIC DNA]</scope>
    <source>
        <strain evidence="3">KACC 12507</strain>
    </source>
</reference>
<dbReference type="PANTHER" id="PTHR43861">
    <property type="entry name" value="TRANS-ACONITATE 2-METHYLTRANSFERASE-RELATED"/>
    <property type="match status" value="1"/>
</dbReference>
<dbReference type="HAMAP" id="MF_02057">
    <property type="entry name" value="tRNA_methyltr_CmoM"/>
    <property type="match status" value="1"/>
</dbReference>
<feature type="binding site" evidence="1">
    <location>
        <begin position="50"/>
        <end position="51"/>
    </location>
    <ligand>
        <name>S-adenosyl-L-methionine</name>
        <dbReference type="ChEBI" id="CHEBI:59789"/>
    </ligand>
</feature>
<accession>A0ABV9LRM7</accession>
<keyword evidence="1" id="KW-0808">Transferase</keyword>
<evidence type="ECO:0000313" key="3">
    <source>
        <dbReference type="Proteomes" id="UP001595897"/>
    </source>
</evidence>
<dbReference type="Proteomes" id="UP001595897">
    <property type="component" value="Unassembled WGS sequence"/>
</dbReference>
<gene>
    <name evidence="1" type="primary">cmoM</name>
    <name evidence="2" type="ORF">ACFO4O_03180</name>
</gene>
<evidence type="ECO:0000313" key="2">
    <source>
        <dbReference type="EMBL" id="MFC4699157.1"/>
    </source>
</evidence>
<dbReference type="InterPro" id="IPR033664">
    <property type="entry name" value="Cmo5U_methylTrfase"/>
</dbReference>
<comment type="catalytic activity">
    <reaction evidence="1">
        <text>5-carboxymethoxyuridine(34) in tRNA + S-adenosyl-L-methionine = 5-methoxycarbonylmethoxyuridine(34) in tRNA + S-adenosyl-L-homocysteine</text>
        <dbReference type="Rhea" id="RHEA:54080"/>
        <dbReference type="Rhea" id="RHEA-COMP:13383"/>
        <dbReference type="Rhea" id="RHEA-COMP:13781"/>
        <dbReference type="ChEBI" id="CHEBI:57856"/>
        <dbReference type="ChEBI" id="CHEBI:59789"/>
        <dbReference type="ChEBI" id="CHEBI:136879"/>
        <dbReference type="ChEBI" id="CHEBI:138053"/>
    </reaction>
</comment>
<dbReference type="Pfam" id="PF13489">
    <property type="entry name" value="Methyltransf_23"/>
    <property type="match status" value="1"/>
</dbReference>
<dbReference type="GO" id="GO:0008168">
    <property type="term" value="F:methyltransferase activity"/>
    <property type="evidence" value="ECO:0007669"/>
    <property type="project" value="UniProtKB-KW"/>
</dbReference>
<dbReference type="EC" id="2.1.1.-" evidence="1"/>
<dbReference type="GO" id="GO:0032259">
    <property type="term" value="P:methylation"/>
    <property type="evidence" value="ECO:0007669"/>
    <property type="project" value="UniProtKB-KW"/>
</dbReference>
<dbReference type="Gene3D" id="3.40.50.150">
    <property type="entry name" value="Vaccinia Virus protein VP39"/>
    <property type="match status" value="1"/>
</dbReference>
<keyword evidence="3" id="KW-1185">Reference proteome</keyword>
<dbReference type="EMBL" id="JBHSGU010000002">
    <property type="protein sequence ID" value="MFC4699157.1"/>
    <property type="molecule type" value="Genomic_DNA"/>
</dbReference>
<keyword evidence="1 2" id="KW-0489">Methyltransferase</keyword>
<feature type="binding site" evidence="1">
    <location>
        <position position="26"/>
    </location>
    <ligand>
        <name>S-adenosyl-L-methionine</name>
        <dbReference type="ChEBI" id="CHEBI:59789"/>
    </ligand>
</feature>
<proteinExistence type="inferred from homology"/>
<comment type="caution">
    <text evidence="1">Lacks conserved residue(s) required for the propagation of feature annotation.</text>
</comment>
<evidence type="ECO:0000256" key="1">
    <source>
        <dbReference type="HAMAP-Rule" id="MF_02057"/>
    </source>
</evidence>
<comment type="caution">
    <text evidence="2">The sequence shown here is derived from an EMBL/GenBank/DDBJ whole genome shotgun (WGS) entry which is preliminary data.</text>
</comment>
<dbReference type="InterPro" id="IPR029063">
    <property type="entry name" value="SAM-dependent_MTases_sf"/>
</dbReference>
<dbReference type="RefSeq" id="WP_382405901.1">
    <property type="nucleotide sequence ID" value="NZ_JBHSGU010000002.1"/>
</dbReference>
<protein>
    <recommendedName>
        <fullName evidence="1">tRNA 5-carboxymethoxyuridine methyltransferase</fullName>
        <ecNumber evidence="1">2.1.1.-</ecNumber>
    </recommendedName>
    <alternativeName>
        <fullName evidence="1">cmo5U methyltransferase</fullName>
    </alternativeName>
</protein>
<comment type="similarity">
    <text evidence="1">Belongs to the class I-like SAM-binding methyltransferase superfamily. CmoM family.</text>
</comment>
<feature type="binding site" evidence="1">
    <location>
        <position position="110"/>
    </location>
    <ligand>
        <name>S-adenosyl-L-methionine</name>
        <dbReference type="ChEBI" id="CHEBI:59789"/>
    </ligand>
</feature>
<keyword evidence="1" id="KW-0949">S-adenosyl-L-methionine</keyword>
<dbReference type="CDD" id="cd02440">
    <property type="entry name" value="AdoMet_MTases"/>
    <property type="match status" value="1"/>
</dbReference>